<dbReference type="Proteomes" id="UP001303115">
    <property type="component" value="Unassembled WGS sequence"/>
</dbReference>
<name>A0AAN6PC26_9PEZI</name>
<sequence>MLTSQLHLWDLDKGVKTAVASHSSCEHSFVILKTDNTMVQWYCNDCYAGPGWLIYECQYCRYYRCGTCMMRTTSSMLS</sequence>
<organism evidence="1 2">
    <name type="scientific">Parachaetomium inaequale</name>
    <dbReference type="NCBI Taxonomy" id="2588326"/>
    <lineage>
        <taxon>Eukaryota</taxon>
        <taxon>Fungi</taxon>
        <taxon>Dikarya</taxon>
        <taxon>Ascomycota</taxon>
        <taxon>Pezizomycotina</taxon>
        <taxon>Sordariomycetes</taxon>
        <taxon>Sordariomycetidae</taxon>
        <taxon>Sordariales</taxon>
        <taxon>Chaetomiaceae</taxon>
        <taxon>Parachaetomium</taxon>
    </lineage>
</organism>
<keyword evidence="2" id="KW-1185">Reference proteome</keyword>
<accession>A0AAN6PC26</accession>
<comment type="caution">
    <text evidence="1">The sequence shown here is derived from an EMBL/GenBank/DDBJ whole genome shotgun (WGS) entry which is preliminary data.</text>
</comment>
<proteinExistence type="predicted"/>
<evidence type="ECO:0000313" key="2">
    <source>
        <dbReference type="Proteomes" id="UP001303115"/>
    </source>
</evidence>
<protein>
    <submittedName>
        <fullName evidence="1">Uncharacterized protein</fullName>
    </submittedName>
</protein>
<evidence type="ECO:0000313" key="1">
    <source>
        <dbReference type="EMBL" id="KAK4034612.1"/>
    </source>
</evidence>
<reference evidence="2" key="1">
    <citation type="journal article" date="2023" name="Mol. Phylogenet. Evol.">
        <title>Genome-scale phylogeny and comparative genomics of the fungal order Sordariales.</title>
        <authorList>
            <person name="Hensen N."/>
            <person name="Bonometti L."/>
            <person name="Westerberg I."/>
            <person name="Brannstrom I.O."/>
            <person name="Guillou S."/>
            <person name="Cros-Aarteil S."/>
            <person name="Calhoun S."/>
            <person name="Haridas S."/>
            <person name="Kuo A."/>
            <person name="Mondo S."/>
            <person name="Pangilinan J."/>
            <person name="Riley R."/>
            <person name="LaButti K."/>
            <person name="Andreopoulos B."/>
            <person name="Lipzen A."/>
            <person name="Chen C."/>
            <person name="Yan M."/>
            <person name="Daum C."/>
            <person name="Ng V."/>
            <person name="Clum A."/>
            <person name="Steindorff A."/>
            <person name="Ohm R.A."/>
            <person name="Martin F."/>
            <person name="Silar P."/>
            <person name="Natvig D.O."/>
            <person name="Lalanne C."/>
            <person name="Gautier V."/>
            <person name="Ament-Velasquez S.L."/>
            <person name="Kruys A."/>
            <person name="Hutchinson M.I."/>
            <person name="Powell A.J."/>
            <person name="Barry K."/>
            <person name="Miller A.N."/>
            <person name="Grigoriev I.V."/>
            <person name="Debuchy R."/>
            <person name="Gladieux P."/>
            <person name="Hiltunen Thoren M."/>
            <person name="Johannesson H."/>
        </authorList>
    </citation>
    <scope>NUCLEOTIDE SEQUENCE [LARGE SCALE GENOMIC DNA]</scope>
    <source>
        <strain evidence="2">CBS 284.82</strain>
    </source>
</reference>
<dbReference type="AlphaFoldDB" id="A0AAN6PC26"/>
<gene>
    <name evidence="1" type="ORF">C8A01DRAFT_18614</name>
</gene>
<dbReference type="EMBL" id="MU854472">
    <property type="protein sequence ID" value="KAK4034612.1"/>
    <property type="molecule type" value="Genomic_DNA"/>
</dbReference>